<accession>A0A478FQ04</accession>
<feature type="region of interest" description="Disordered" evidence="1">
    <location>
        <begin position="1"/>
        <end position="39"/>
    </location>
</feature>
<dbReference type="AlphaFoldDB" id="A0A478FQ04"/>
<feature type="compositionally biased region" description="Polar residues" evidence="1">
    <location>
        <begin position="29"/>
        <end position="39"/>
    </location>
</feature>
<evidence type="ECO:0000256" key="1">
    <source>
        <dbReference type="SAM" id="MobiDB-lite"/>
    </source>
</evidence>
<reference evidence="2 3" key="1">
    <citation type="submission" date="2019-01" db="EMBL/GenBank/DDBJ databases">
        <title>Draft genome sequences of Candidatus Mycoplasma haemohominis SWG34-3 identified from a patient with pyrexia, anemia and liver dysfunction.</title>
        <authorList>
            <person name="Sekizuka T."/>
            <person name="Hattori N."/>
            <person name="Katano H."/>
            <person name="Takuma T."/>
            <person name="Ito T."/>
            <person name="Arai N."/>
            <person name="Yanai R."/>
            <person name="Ishii S."/>
            <person name="Miura Y."/>
            <person name="Tokunaga T."/>
            <person name="Watanabe H."/>
            <person name="Nomura N."/>
            <person name="Eguchi J."/>
            <person name="Arai T."/>
            <person name="Hasegawa H."/>
            <person name="Nakamaki T."/>
            <person name="Wakita T."/>
            <person name="Niki Y."/>
            <person name="Kuroda M."/>
        </authorList>
    </citation>
    <scope>NUCLEOTIDE SEQUENCE [LARGE SCALE GENOMIC DNA]</scope>
    <source>
        <strain evidence="2">SWG34-3</strain>
    </source>
</reference>
<gene>
    <name evidence="2" type="ORF">MHSWG343_01250</name>
</gene>
<name>A0A478FQ04_9MOLU</name>
<proteinExistence type="predicted"/>
<protein>
    <submittedName>
        <fullName evidence="2">Uncharacterized protein</fullName>
    </submittedName>
</protein>
<sequence>MDLTSNSVDSFSSGSLSEPESKSAKVGSWNESTTVSVLS</sequence>
<comment type="caution">
    <text evidence="2">The sequence shown here is derived from an EMBL/GenBank/DDBJ whole genome shotgun (WGS) entry which is preliminary data.</text>
</comment>
<organism evidence="2 3">
    <name type="scientific">Candidatus Mycoplasma haematohominis</name>
    <dbReference type="NCBI Taxonomy" id="1494318"/>
    <lineage>
        <taxon>Bacteria</taxon>
        <taxon>Bacillati</taxon>
        <taxon>Mycoplasmatota</taxon>
        <taxon>Mollicutes</taxon>
        <taxon>Mycoplasmataceae</taxon>
        <taxon>Mycoplasma</taxon>
    </lineage>
</organism>
<dbReference type="Proteomes" id="UP000324831">
    <property type="component" value="Unassembled WGS sequence"/>
</dbReference>
<evidence type="ECO:0000313" key="3">
    <source>
        <dbReference type="Proteomes" id="UP000324831"/>
    </source>
</evidence>
<dbReference type="EMBL" id="BIMN01000001">
    <property type="protein sequence ID" value="GCE63147.1"/>
    <property type="molecule type" value="Genomic_DNA"/>
</dbReference>
<evidence type="ECO:0000313" key="2">
    <source>
        <dbReference type="EMBL" id="GCE63147.1"/>
    </source>
</evidence>